<sequence>MLCPHTARCDTAGDRRFLPQACLRARYRSRPAEDARSMTPFRSLSQPRSNILSRWLEEEEEEAEEEETAADDERQ</sequence>
<dbReference type="Proteomes" id="UP000008237">
    <property type="component" value="Unassembled WGS sequence"/>
</dbReference>
<gene>
    <name evidence="2" type="ORF">EAI_09919</name>
</gene>
<evidence type="ECO:0000256" key="1">
    <source>
        <dbReference type="SAM" id="MobiDB-lite"/>
    </source>
</evidence>
<dbReference type="InParanoid" id="E2BEZ1"/>
<keyword evidence="3" id="KW-1185">Reference proteome</keyword>
<reference evidence="2 3" key="1">
    <citation type="journal article" date="2010" name="Science">
        <title>Genomic comparison of the ants Camponotus floridanus and Harpegnathos saltator.</title>
        <authorList>
            <person name="Bonasio R."/>
            <person name="Zhang G."/>
            <person name="Ye C."/>
            <person name="Mutti N.S."/>
            <person name="Fang X."/>
            <person name="Qin N."/>
            <person name="Donahue G."/>
            <person name="Yang P."/>
            <person name="Li Q."/>
            <person name="Li C."/>
            <person name="Zhang P."/>
            <person name="Huang Z."/>
            <person name="Berger S.L."/>
            <person name="Reinberg D."/>
            <person name="Wang J."/>
            <person name="Liebig J."/>
        </authorList>
    </citation>
    <scope>NUCLEOTIDE SEQUENCE [LARGE SCALE GENOMIC DNA]</scope>
    <source>
        <strain evidence="2 3">R22 G/1</strain>
    </source>
</reference>
<evidence type="ECO:0000313" key="3">
    <source>
        <dbReference type="Proteomes" id="UP000008237"/>
    </source>
</evidence>
<feature type="region of interest" description="Disordered" evidence="1">
    <location>
        <begin position="28"/>
        <end position="75"/>
    </location>
</feature>
<dbReference type="EMBL" id="GL447885">
    <property type="protein sequence ID" value="EFN85756.1"/>
    <property type="molecule type" value="Genomic_DNA"/>
</dbReference>
<name>E2BEZ1_HARSA</name>
<evidence type="ECO:0000313" key="2">
    <source>
        <dbReference type="EMBL" id="EFN85756.1"/>
    </source>
</evidence>
<feature type="compositionally biased region" description="Acidic residues" evidence="1">
    <location>
        <begin position="57"/>
        <end position="75"/>
    </location>
</feature>
<dbReference type="AlphaFoldDB" id="E2BEZ1"/>
<protein>
    <submittedName>
        <fullName evidence="2">Uncharacterized protein</fullName>
    </submittedName>
</protein>
<organism evidence="3">
    <name type="scientific">Harpegnathos saltator</name>
    <name type="common">Jerdon's jumping ant</name>
    <dbReference type="NCBI Taxonomy" id="610380"/>
    <lineage>
        <taxon>Eukaryota</taxon>
        <taxon>Metazoa</taxon>
        <taxon>Ecdysozoa</taxon>
        <taxon>Arthropoda</taxon>
        <taxon>Hexapoda</taxon>
        <taxon>Insecta</taxon>
        <taxon>Pterygota</taxon>
        <taxon>Neoptera</taxon>
        <taxon>Endopterygota</taxon>
        <taxon>Hymenoptera</taxon>
        <taxon>Apocrita</taxon>
        <taxon>Aculeata</taxon>
        <taxon>Formicoidea</taxon>
        <taxon>Formicidae</taxon>
        <taxon>Ponerinae</taxon>
        <taxon>Ponerini</taxon>
        <taxon>Harpegnathos</taxon>
    </lineage>
</organism>
<accession>E2BEZ1</accession>
<proteinExistence type="predicted"/>
<feature type="compositionally biased region" description="Polar residues" evidence="1">
    <location>
        <begin position="40"/>
        <end position="52"/>
    </location>
</feature>